<evidence type="ECO:0000313" key="5">
    <source>
        <dbReference type="EMBL" id="CAH0999246.1"/>
    </source>
</evidence>
<dbReference type="Gene3D" id="3.40.50.2300">
    <property type="match status" value="1"/>
</dbReference>
<evidence type="ECO:0000256" key="2">
    <source>
        <dbReference type="PROSITE-ProRule" id="PRU00169"/>
    </source>
</evidence>
<dbReference type="SMART" id="SM00448">
    <property type="entry name" value="REC"/>
    <property type="match status" value="1"/>
</dbReference>
<keyword evidence="1 2" id="KW-0597">Phosphoprotein</keyword>
<dbReference type="EMBL" id="CAKLPZ010000001">
    <property type="protein sequence ID" value="CAH0999246.1"/>
    <property type="molecule type" value="Genomic_DNA"/>
</dbReference>
<evidence type="ECO:0000313" key="6">
    <source>
        <dbReference type="Proteomes" id="UP000837803"/>
    </source>
</evidence>
<name>A0ABM9AX77_9BACT</name>
<organism evidence="5 6">
    <name type="scientific">Neolewinella maritima</name>
    <dbReference type="NCBI Taxonomy" id="1383882"/>
    <lineage>
        <taxon>Bacteria</taxon>
        <taxon>Pseudomonadati</taxon>
        <taxon>Bacteroidota</taxon>
        <taxon>Saprospiria</taxon>
        <taxon>Saprospirales</taxon>
        <taxon>Lewinellaceae</taxon>
        <taxon>Neolewinella</taxon>
    </lineage>
</organism>
<reference evidence="5" key="1">
    <citation type="submission" date="2021-12" db="EMBL/GenBank/DDBJ databases">
        <authorList>
            <person name="Rodrigo-Torres L."/>
            <person name="Arahal R. D."/>
            <person name="Lucena T."/>
        </authorList>
    </citation>
    <scope>NUCLEOTIDE SEQUENCE</scope>
    <source>
        <strain evidence="5">CECT 8419</strain>
    </source>
</reference>
<comment type="caution">
    <text evidence="5">The sequence shown here is derived from an EMBL/GenBank/DDBJ whole genome shotgun (WGS) entry which is preliminary data.</text>
</comment>
<dbReference type="CDD" id="cd17534">
    <property type="entry name" value="REC_DC-like"/>
    <property type="match status" value="1"/>
</dbReference>
<dbReference type="Gene3D" id="2.40.50.1020">
    <property type="entry name" value="LytTr DNA-binding domain"/>
    <property type="match status" value="1"/>
</dbReference>
<dbReference type="InterPro" id="IPR050595">
    <property type="entry name" value="Bact_response_regulator"/>
</dbReference>
<feature type="modified residue" description="4-aspartylphosphate" evidence="2">
    <location>
        <position position="54"/>
    </location>
</feature>
<feature type="domain" description="Response regulatory" evidence="3">
    <location>
        <begin position="5"/>
        <end position="119"/>
    </location>
</feature>
<dbReference type="Proteomes" id="UP000837803">
    <property type="component" value="Unassembled WGS sequence"/>
</dbReference>
<accession>A0ABM9AX77</accession>
<dbReference type="Pfam" id="PF04397">
    <property type="entry name" value="LytTR"/>
    <property type="match status" value="1"/>
</dbReference>
<dbReference type="InterPro" id="IPR011006">
    <property type="entry name" value="CheY-like_superfamily"/>
</dbReference>
<dbReference type="SMART" id="SM00850">
    <property type="entry name" value="LytTR"/>
    <property type="match status" value="1"/>
</dbReference>
<dbReference type="PROSITE" id="PS50930">
    <property type="entry name" value="HTH_LYTTR"/>
    <property type="match status" value="1"/>
</dbReference>
<dbReference type="InterPro" id="IPR007492">
    <property type="entry name" value="LytTR_DNA-bd_dom"/>
</dbReference>
<dbReference type="RefSeq" id="WP_238749436.1">
    <property type="nucleotide sequence ID" value="NZ_CAKLPZ010000001.1"/>
</dbReference>
<feature type="domain" description="HTH LytTR-type" evidence="4">
    <location>
        <begin position="153"/>
        <end position="252"/>
    </location>
</feature>
<dbReference type="PANTHER" id="PTHR44591:SF23">
    <property type="entry name" value="CHEY SUBFAMILY"/>
    <property type="match status" value="1"/>
</dbReference>
<evidence type="ECO:0000259" key="3">
    <source>
        <dbReference type="PROSITE" id="PS50110"/>
    </source>
</evidence>
<dbReference type="PROSITE" id="PS50110">
    <property type="entry name" value="RESPONSE_REGULATORY"/>
    <property type="match status" value="1"/>
</dbReference>
<dbReference type="SUPFAM" id="SSF52172">
    <property type="entry name" value="CheY-like"/>
    <property type="match status" value="1"/>
</dbReference>
<proteinExistence type="predicted"/>
<dbReference type="PANTHER" id="PTHR44591">
    <property type="entry name" value="STRESS RESPONSE REGULATOR PROTEIN 1"/>
    <property type="match status" value="1"/>
</dbReference>
<evidence type="ECO:0000256" key="1">
    <source>
        <dbReference type="ARBA" id="ARBA00022553"/>
    </source>
</evidence>
<dbReference type="InterPro" id="IPR001789">
    <property type="entry name" value="Sig_transdc_resp-reg_receiver"/>
</dbReference>
<keyword evidence="6" id="KW-1185">Reference proteome</keyword>
<dbReference type="Pfam" id="PF00072">
    <property type="entry name" value="Response_reg"/>
    <property type="match status" value="1"/>
</dbReference>
<protein>
    <submittedName>
        <fullName evidence="5">Transcriptional regulatory protein YpdB</fullName>
    </submittedName>
</protein>
<gene>
    <name evidence="5" type="primary">ypdB_1</name>
    <name evidence="5" type="ORF">LEM8419_00543</name>
</gene>
<evidence type="ECO:0000259" key="4">
    <source>
        <dbReference type="PROSITE" id="PS50930"/>
    </source>
</evidence>
<sequence>MRNMHILIVEDEPIIAADLQDRLEQLDYTVTGVDTGEAALEHVQQSPPDLILMDVQLAGTLDGVDAAMLIRAEYDIPLIFLTSNSNDATFRRARLAEPSAFLSKPFRGRDLTFAIELALRSAALVASGPAPAAEPTLPEFPRGETAMLFQDRLFIKVKERLARIMLKDIIWVEADDYYCRVYTRNQKYLVTKTLKRFAKLLPTEAPFFRCHRSYLVNLQKVTSIGELYLFVGDQQLPVSRSKRSELIARINNL</sequence>